<sequence length="62" mass="7195">MEQISFLPFYIKRRGIPLLFPCYEECTGFDQGIMKRNTESVRNLRSRNGSYPRPADGKTDHG</sequence>
<organism evidence="2 3">
    <name type="scientific">Syntrophus aciditrophicus (strain SB)</name>
    <dbReference type="NCBI Taxonomy" id="56780"/>
    <lineage>
        <taxon>Bacteria</taxon>
        <taxon>Pseudomonadati</taxon>
        <taxon>Thermodesulfobacteriota</taxon>
        <taxon>Syntrophia</taxon>
        <taxon>Syntrophales</taxon>
        <taxon>Syntrophaceae</taxon>
        <taxon>Syntrophus</taxon>
    </lineage>
</organism>
<dbReference type="InParanoid" id="Q2LPG7"/>
<dbReference type="HOGENOM" id="CLU_2902616_0_0_7"/>
<dbReference type="AlphaFoldDB" id="Q2LPG7"/>
<protein>
    <submittedName>
        <fullName evidence="2">Hypothetical cytosolic protein</fullName>
    </submittedName>
</protein>
<evidence type="ECO:0000313" key="2">
    <source>
        <dbReference type="EMBL" id="ABC76043.1"/>
    </source>
</evidence>
<keyword evidence="3" id="KW-1185">Reference proteome</keyword>
<feature type="region of interest" description="Disordered" evidence="1">
    <location>
        <begin position="40"/>
        <end position="62"/>
    </location>
</feature>
<dbReference type="KEGG" id="sat:SYN_03241"/>
<accession>Q2LPG7</accession>
<feature type="compositionally biased region" description="Polar residues" evidence="1">
    <location>
        <begin position="40"/>
        <end position="49"/>
    </location>
</feature>
<dbReference type="Proteomes" id="UP000001933">
    <property type="component" value="Chromosome"/>
</dbReference>
<proteinExistence type="predicted"/>
<evidence type="ECO:0000313" key="3">
    <source>
        <dbReference type="Proteomes" id="UP000001933"/>
    </source>
</evidence>
<name>Q2LPG7_SYNAS</name>
<dbReference type="EMBL" id="CP000252">
    <property type="protein sequence ID" value="ABC76043.1"/>
    <property type="molecule type" value="Genomic_DNA"/>
</dbReference>
<dbReference type="STRING" id="56780.SYN_03241"/>
<gene>
    <name evidence="2" type="ORF">SYN_03241</name>
</gene>
<reference evidence="2 3" key="1">
    <citation type="journal article" date="2007" name="Proc. Natl. Acad. Sci. U.S.A.">
        <title>The genome of Syntrophus aciditrophicus: life at the thermodynamic limit of microbial growth.</title>
        <authorList>
            <person name="McInerney M.J."/>
            <person name="Rohlin L."/>
            <person name="Mouttaki H."/>
            <person name="Kim U."/>
            <person name="Krupp R.S."/>
            <person name="Rios-Hernandez L."/>
            <person name="Sieber J."/>
            <person name="Struchtemeyer C.G."/>
            <person name="Bhattacharyya A."/>
            <person name="Campbell J.W."/>
            <person name="Gunsalus R.P."/>
        </authorList>
    </citation>
    <scope>NUCLEOTIDE SEQUENCE [LARGE SCALE GENOMIC DNA]</scope>
    <source>
        <strain evidence="2 3">SB</strain>
    </source>
</reference>
<evidence type="ECO:0000256" key="1">
    <source>
        <dbReference type="SAM" id="MobiDB-lite"/>
    </source>
</evidence>